<dbReference type="VEuPathDB" id="FungiDB:RhiirA1_473085"/>
<dbReference type="VEuPathDB" id="FungiDB:FUN_006617"/>
<dbReference type="Gene3D" id="3.60.10.10">
    <property type="entry name" value="Endonuclease/exonuclease/phosphatase"/>
    <property type="match status" value="1"/>
</dbReference>
<evidence type="ECO:0008006" key="3">
    <source>
        <dbReference type="Google" id="ProtNLM"/>
    </source>
</evidence>
<protein>
    <recommendedName>
        <fullName evidence="3">MULE transposase domain-containing protein</fullName>
    </recommendedName>
</protein>
<evidence type="ECO:0000313" key="1">
    <source>
        <dbReference type="EMBL" id="PKY52261.1"/>
    </source>
</evidence>
<keyword evidence="2" id="KW-1185">Reference proteome</keyword>
<sequence>MCDEIIRKKLNNIVHILMGNFNLITNGHIDQTPPQHISRPKFFNDLETLGLIDLYRKLNKEELGNTCHKEGVNMRIDQIWVSKIHSNKLLNFSITPLTFITSSDYNIIILTMDTSALIRNNRKNTVYDKLPTDNVHTRVMYNYVFENRVNLAEYSQEDIDRLHNTFKQFNKKKSSPERHTNKLLQLLLWQPTNEDTKVRWTIKIAKYNQDYVTSTDDNNKCNIDTHDIFSEEWFNTLKTKRLATEYGEVKKVMDNDFARIFRKRNTLLETMTPFWQQIYEPAGKFKEAIESTIEKITKEEWNKTVRELNKKSAAGLSGINYKIIIQLPEELVFLLVKFGNLMLQTELFNQLPSYQTFENFLIPQFELKAFINISDKEKVYKWFQAFKSYSKTTMPQIKEYRVKGKKFCLKFRVYYGVLPATLHRNNVKKNKLENWHIEPHSHSLEINIRFTYNHVINSAESLSFWHVKKEICERFLELFGDGHSPASAIYFYEDSLHITAESDQDYNDEKIFERLVEVIDHYNNLGNGRAIMQEYDIQTGKAIILCIVSSLMCCIHEKILQAEEIYYVDASTSFEPLNTSITLLYTSCAAGTLPLGVLITSDESEIILEKVLNLLKMILPSYTFYGCGPQVGPIVFLTDDSSAERNVLELC</sequence>
<dbReference type="Proteomes" id="UP000234323">
    <property type="component" value="Unassembled WGS sequence"/>
</dbReference>
<gene>
    <name evidence="1" type="ORF">RhiirA4_469786</name>
</gene>
<dbReference type="PANTHER" id="PTHR35385">
    <property type="entry name" value="PROTEIN B, PUTATIVE-RELATED-RELATED"/>
    <property type="match status" value="1"/>
</dbReference>
<dbReference type="InterPro" id="IPR036691">
    <property type="entry name" value="Endo/exonu/phosph_ase_sf"/>
</dbReference>
<dbReference type="EMBL" id="LLXI01001171">
    <property type="protein sequence ID" value="PKY52261.1"/>
    <property type="molecule type" value="Genomic_DNA"/>
</dbReference>
<name>A0A2I1H0B4_9GLOM</name>
<reference evidence="1 2" key="1">
    <citation type="submission" date="2015-10" db="EMBL/GenBank/DDBJ databases">
        <title>Genome analyses suggest a sexual origin of heterokaryosis in a supposedly ancient asexual fungus.</title>
        <authorList>
            <person name="Ropars J."/>
            <person name="Sedzielewska K."/>
            <person name="Noel J."/>
            <person name="Charron P."/>
            <person name="Farinelli L."/>
            <person name="Marton T."/>
            <person name="Kruger M."/>
            <person name="Pelin A."/>
            <person name="Brachmann A."/>
            <person name="Corradi N."/>
        </authorList>
    </citation>
    <scope>NUCLEOTIDE SEQUENCE [LARGE SCALE GENOMIC DNA]</scope>
    <source>
        <strain evidence="1 2">A4</strain>
    </source>
</reference>
<proteinExistence type="predicted"/>
<dbReference type="VEuPathDB" id="FungiDB:RhiirA1_452731"/>
<evidence type="ECO:0000313" key="2">
    <source>
        <dbReference type="Proteomes" id="UP000234323"/>
    </source>
</evidence>
<dbReference type="SUPFAM" id="SSF56219">
    <property type="entry name" value="DNase I-like"/>
    <property type="match status" value="1"/>
</dbReference>
<comment type="caution">
    <text evidence="1">The sequence shown here is derived from an EMBL/GenBank/DDBJ whole genome shotgun (WGS) entry which is preliminary data.</text>
</comment>
<dbReference type="VEuPathDB" id="FungiDB:RhiirFUN_010548"/>
<dbReference type="PANTHER" id="PTHR35385:SF2">
    <property type="entry name" value="PROTEIN B, PUTATIVE-RELATED"/>
    <property type="match status" value="1"/>
</dbReference>
<organism evidence="1 2">
    <name type="scientific">Rhizophagus irregularis</name>
    <dbReference type="NCBI Taxonomy" id="588596"/>
    <lineage>
        <taxon>Eukaryota</taxon>
        <taxon>Fungi</taxon>
        <taxon>Fungi incertae sedis</taxon>
        <taxon>Mucoromycota</taxon>
        <taxon>Glomeromycotina</taxon>
        <taxon>Glomeromycetes</taxon>
        <taxon>Glomerales</taxon>
        <taxon>Glomeraceae</taxon>
        <taxon>Rhizophagus</taxon>
    </lineage>
</organism>
<dbReference type="AlphaFoldDB" id="A0A2I1H0B4"/>
<accession>A0A2I1H0B4</accession>